<accession>A0A8V1A2I2</accession>
<dbReference type="GeneTree" id="ENSGT00940000158304"/>
<evidence type="ECO:0000313" key="1">
    <source>
        <dbReference type="Ensembl" id="ENSGALP00010040095.1"/>
    </source>
</evidence>
<dbReference type="PANTHER" id="PTHR11937">
    <property type="entry name" value="ACTIN"/>
    <property type="match status" value="1"/>
</dbReference>
<reference evidence="1" key="1">
    <citation type="submission" date="2020-11" db="EMBL/GenBank/DDBJ databases">
        <title>Gallus gallus (Chicken) genome, bGalGal1, GRCg7b, maternal haplotype autosomes + Z &amp; W.</title>
        <authorList>
            <person name="Warren W."/>
            <person name="Formenti G."/>
            <person name="Fedrigo O."/>
            <person name="Haase B."/>
            <person name="Mountcastle J."/>
            <person name="Balacco J."/>
            <person name="Tracey A."/>
            <person name="Schneider V."/>
            <person name="Okimoto R."/>
            <person name="Cheng H."/>
            <person name="Hawken R."/>
            <person name="Howe K."/>
            <person name="Jarvis E.D."/>
        </authorList>
    </citation>
    <scope>NUCLEOTIDE SEQUENCE [LARGE SCALE GENOMIC DNA]</scope>
    <source>
        <strain evidence="1">Broiler</strain>
    </source>
</reference>
<dbReference type="Ensembl" id="ENSGALT00010065829.1">
    <property type="protein sequence ID" value="ENSGALP00010040095.1"/>
    <property type="gene ID" value="ENSGALG00010027153.1"/>
</dbReference>
<evidence type="ECO:0000313" key="2">
    <source>
        <dbReference type="Proteomes" id="UP000000539"/>
    </source>
</evidence>
<gene>
    <name evidence="1" type="primary">ACTR3B</name>
</gene>
<reference evidence="1" key="2">
    <citation type="submission" date="2025-08" db="UniProtKB">
        <authorList>
            <consortium name="Ensembl"/>
        </authorList>
    </citation>
    <scope>IDENTIFICATION</scope>
    <source>
        <strain evidence="1">broiler</strain>
    </source>
</reference>
<dbReference type="AlphaFoldDB" id="A0A8V1A2I2"/>
<organism evidence="1 2">
    <name type="scientific">Gallus gallus</name>
    <name type="common">Chicken</name>
    <dbReference type="NCBI Taxonomy" id="9031"/>
    <lineage>
        <taxon>Eukaryota</taxon>
        <taxon>Metazoa</taxon>
        <taxon>Chordata</taxon>
        <taxon>Craniata</taxon>
        <taxon>Vertebrata</taxon>
        <taxon>Euteleostomi</taxon>
        <taxon>Archelosauria</taxon>
        <taxon>Archosauria</taxon>
        <taxon>Dinosauria</taxon>
        <taxon>Saurischia</taxon>
        <taxon>Theropoda</taxon>
        <taxon>Coelurosauria</taxon>
        <taxon>Aves</taxon>
        <taxon>Neognathae</taxon>
        <taxon>Galloanserae</taxon>
        <taxon>Galliformes</taxon>
        <taxon>Phasianidae</taxon>
        <taxon>Phasianinae</taxon>
        <taxon>Gallus</taxon>
    </lineage>
</organism>
<protein>
    <submittedName>
        <fullName evidence="1">Actin related protein 3B</fullName>
    </submittedName>
</protein>
<dbReference type="Gene3D" id="3.30.420.40">
    <property type="match status" value="2"/>
</dbReference>
<keyword evidence="3" id="KW-1267">Proteomics identification</keyword>
<dbReference type="InterPro" id="IPR043129">
    <property type="entry name" value="ATPase_NBD"/>
</dbReference>
<sequence>MFKHVDQKSHLKEAAGNRYLNPNFLDLFFGEAREFPGRPETQTPLNVVLSGGSTMFRDFGRRLQRDLKRVVDARLRLSEELSGGRIKPKPVEVQVITHHMQRYAVWFGGSMLASTPEFFQVCHTKKDYEEYGPSICRHNPVFGVMS</sequence>
<name>A0A8V1A2I2_CHICK</name>
<dbReference type="FunFam" id="3.30.420.40:FF:000315">
    <property type="entry name" value="Actin-related protein 3"/>
    <property type="match status" value="1"/>
</dbReference>
<dbReference type="FunFam" id="3.30.420.40:FF:000803">
    <property type="entry name" value="Actin-related protein 3"/>
    <property type="match status" value="1"/>
</dbReference>
<reference evidence="1" key="3">
    <citation type="submission" date="2025-09" db="UniProtKB">
        <authorList>
            <consortium name="Ensembl"/>
        </authorList>
    </citation>
    <scope>IDENTIFICATION</scope>
    <source>
        <strain evidence="1">broiler</strain>
    </source>
</reference>
<proteinExistence type="evidence at protein level"/>
<evidence type="ECO:0007829" key="3">
    <source>
        <dbReference type="PeptideAtlas" id="A0A8V1A2I2"/>
    </source>
</evidence>
<dbReference type="InterPro" id="IPR004000">
    <property type="entry name" value="Actin"/>
</dbReference>
<dbReference type="SUPFAM" id="SSF53067">
    <property type="entry name" value="Actin-like ATPase domain"/>
    <property type="match status" value="1"/>
</dbReference>
<dbReference type="Proteomes" id="UP000000539">
    <property type="component" value="Chromosome 2"/>
</dbReference>
<dbReference type="Pfam" id="PF00022">
    <property type="entry name" value="Actin"/>
    <property type="match status" value="1"/>
</dbReference>
<keyword evidence="2" id="KW-1185">Reference proteome</keyword>